<dbReference type="CDD" id="cd00371">
    <property type="entry name" value="HMA"/>
    <property type="match status" value="1"/>
</dbReference>
<dbReference type="GO" id="GO:0046872">
    <property type="term" value="F:metal ion binding"/>
    <property type="evidence" value="ECO:0007669"/>
    <property type="project" value="UniProtKB-KW"/>
</dbReference>
<dbReference type="PRINTS" id="PR00946">
    <property type="entry name" value="HGSCAVENGER"/>
</dbReference>
<evidence type="ECO:0000313" key="4">
    <source>
        <dbReference type="Proteomes" id="UP000439550"/>
    </source>
</evidence>
<dbReference type="EMBL" id="WITJ01000030">
    <property type="protein sequence ID" value="MQW40716.1"/>
    <property type="molecule type" value="Genomic_DNA"/>
</dbReference>
<name>A0A7X2D1M3_9LACT</name>
<evidence type="ECO:0000313" key="3">
    <source>
        <dbReference type="EMBL" id="MQW40716.1"/>
    </source>
</evidence>
<dbReference type="SUPFAM" id="SSF55008">
    <property type="entry name" value="HMA, heavy metal-associated domain"/>
    <property type="match status" value="1"/>
</dbReference>
<dbReference type="InterPro" id="IPR006121">
    <property type="entry name" value="HMA_dom"/>
</dbReference>
<dbReference type="Proteomes" id="UP000439550">
    <property type="component" value="Unassembled WGS sequence"/>
</dbReference>
<dbReference type="InterPro" id="IPR036163">
    <property type="entry name" value="HMA_dom_sf"/>
</dbReference>
<evidence type="ECO:0000259" key="2">
    <source>
        <dbReference type="PROSITE" id="PS50846"/>
    </source>
</evidence>
<dbReference type="Pfam" id="PF00403">
    <property type="entry name" value="HMA"/>
    <property type="match status" value="1"/>
</dbReference>
<organism evidence="3 4">
    <name type="scientific">Lactococcus hircilactis</name>
    <dbReference type="NCBI Taxonomy" id="1494462"/>
    <lineage>
        <taxon>Bacteria</taxon>
        <taxon>Bacillati</taxon>
        <taxon>Bacillota</taxon>
        <taxon>Bacilli</taxon>
        <taxon>Lactobacillales</taxon>
        <taxon>Streptococcaceae</taxon>
        <taxon>Lactococcus</taxon>
    </lineage>
</organism>
<proteinExistence type="predicted"/>
<dbReference type="PROSITE" id="PS01047">
    <property type="entry name" value="HMA_1"/>
    <property type="match status" value="1"/>
</dbReference>
<dbReference type="Gene3D" id="3.30.70.100">
    <property type="match status" value="1"/>
</dbReference>
<protein>
    <recommendedName>
        <fullName evidence="2">HMA domain-containing protein</fullName>
    </recommendedName>
</protein>
<feature type="domain" description="HMA" evidence="2">
    <location>
        <begin position="4"/>
        <end position="70"/>
    </location>
</feature>
<dbReference type="InterPro" id="IPR017969">
    <property type="entry name" value="Heavy-metal-associated_CS"/>
</dbReference>
<evidence type="ECO:0000256" key="1">
    <source>
        <dbReference type="ARBA" id="ARBA00022723"/>
    </source>
</evidence>
<dbReference type="AlphaFoldDB" id="A0A7X2D1M3"/>
<dbReference type="RefSeq" id="WP_064973914.1">
    <property type="nucleotide sequence ID" value="NZ_CBCRWP010000033.1"/>
</dbReference>
<keyword evidence="4" id="KW-1185">Reference proteome</keyword>
<reference evidence="3 4" key="1">
    <citation type="submission" date="2019-10" db="EMBL/GenBank/DDBJ databases">
        <authorList>
            <person name="Dong K."/>
        </authorList>
    </citation>
    <scope>NUCLEOTIDE SEQUENCE [LARGE SCALE GENOMIC DNA]</scope>
    <source>
        <strain evidence="3 4">DSM 28960</strain>
    </source>
</reference>
<keyword evidence="1" id="KW-0479">Metal-binding</keyword>
<accession>A0A7X2D1M3</accession>
<gene>
    <name evidence="3" type="ORF">GHI93_12420</name>
</gene>
<sequence>MIKTKIIAKIEGMYCSACPPKLIEMLEKVDGVLAVTASFQATEAEVIYDANLLSYKRLTNAVKRAGFTVSYYANNERISDFDEKESVN</sequence>
<dbReference type="OrthoDB" id="9813965at2"/>
<comment type="caution">
    <text evidence="3">The sequence shown here is derived from an EMBL/GenBank/DDBJ whole genome shotgun (WGS) entry which is preliminary data.</text>
</comment>
<dbReference type="PROSITE" id="PS50846">
    <property type="entry name" value="HMA_2"/>
    <property type="match status" value="1"/>
</dbReference>
<dbReference type="InterPro" id="IPR001802">
    <property type="entry name" value="MerP/CopZ"/>
</dbReference>